<dbReference type="Proteomes" id="UP000249123">
    <property type="component" value="Unassembled WGS sequence"/>
</dbReference>
<comment type="caution">
    <text evidence="1">The sequence shown here is derived from an EMBL/GenBank/DDBJ whole genome shotgun (WGS) entry which is preliminary data.</text>
</comment>
<dbReference type="OrthoDB" id="7620306at2"/>
<evidence type="ECO:0000313" key="1">
    <source>
        <dbReference type="EMBL" id="RAN32712.1"/>
    </source>
</evidence>
<gene>
    <name evidence="1" type="ORF">HY3_14540</name>
</gene>
<keyword evidence="2" id="KW-1185">Reference proteome</keyword>
<dbReference type="eggNOG" id="ENOG5032I0C">
    <property type="taxonomic scope" value="Bacteria"/>
</dbReference>
<dbReference type="EMBL" id="AWFB01000029">
    <property type="protein sequence ID" value="RAN32712.1"/>
    <property type="molecule type" value="Genomic_DNA"/>
</dbReference>
<proteinExistence type="predicted"/>
<reference evidence="1 2" key="1">
    <citation type="submission" date="2013-04" db="EMBL/GenBank/DDBJ databases">
        <title>Hyphomonas sp. T24B3 Genome Sequencing.</title>
        <authorList>
            <person name="Lai Q."/>
            <person name="Shao Z."/>
        </authorList>
    </citation>
    <scope>NUCLEOTIDE SEQUENCE [LARGE SCALE GENOMIC DNA]</scope>
    <source>
        <strain evidence="1 2">T24B3</strain>
    </source>
</reference>
<evidence type="ECO:0000313" key="2">
    <source>
        <dbReference type="Proteomes" id="UP000249123"/>
    </source>
</evidence>
<name>A0A062TY45_9PROT</name>
<accession>A0A328JXB7</accession>
<sequence>MIIALAAQGAMADAMTAADIKRCKAMQATLAPKTAEIEEMKAKRDELAVTVEARGEAWEDAETLRLASAKHAAKADEAKQAYEAGKKKLMQSEQALQATVRQFNQDIAAYNQTCSTEE</sequence>
<dbReference type="STRING" id="1280941.HY2_14055"/>
<organism evidence="1 2">
    <name type="scientific">Hyphomonas pacifica</name>
    <dbReference type="NCBI Taxonomy" id="1280941"/>
    <lineage>
        <taxon>Bacteria</taxon>
        <taxon>Pseudomonadati</taxon>
        <taxon>Pseudomonadota</taxon>
        <taxon>Alphaproteobacteria</taxon>
        <taxon>Hyphomonadales</taxon>
        <taxon>Hyphomonadaceae</taxon>
        <taxon>Hyphomonas</taxon>
    </lineage>
</organism>
<accession>A0A062TY45</accession>
<protein>
    <submittedName>
        <fullName evidence="1">Uncharacterized protein</fullName>
    </submittedName>
</protein>
<dbReference type="AlphaFoldDB" id="A0A062TY45"/>